<dbReference type="Pfam" id="PF00293">
    <property type="entry name" value="NUDIX"/>
    <property type="match status" value="1"/>
</dbReference>
<dbReference type="GeneID" id="98300021"/>
<dbReference type="Pfam" id="PF00300">
    <property type="entry name" value="His_Phos_1"/>
    <property type="match status" value="1"/>
</dbReference>
<sequence>MSRIIEAAGAILVRPINGRAVAPSLAGRSATLNDDQLHNILEDLEVCLVHRPKYDDWSWPKGKQEQNESLFHTAVREVGEETGVPVCLGPFLTSLEYPLNEEGGKKNKGGSRSGVKHVSYWMATALDSMQAQQRQVAFGPVHEPDVSEIDECRWTSVQEARRLLSHSTDRTVLDAFVSRLREGALPSRSVLIVRHGKAESRKSWLGEDGVRPLTPQGAAASYALTRELACFAPSRIISSSWTRCADTVLPYALQSGIPLERSDDLTEDTYASSEQTVLDCFQEQIESALREGQNTVICAHRPLFEGVFEQLRGLCINTALAKKLPRVSPFMPTAHALVLNVVDSADGPIIIDIQKVAPIVY</sequence>
<evidence type="ECO:0000256" key="1">
    <source>
        <dbReference type="ARBA" id="ARBA00022801"/>
    </source>
</evidence>
<reference evidence="3 4" key="1">
    <citation type="submission" date="2014-03" db="EMBL/GenBank/DDBJ databases">
        <title>Genomics of Bifidobacteria.</title>
        <authorList>
            <person name="Ventura M."/>
            <person name="Milani C."/>
            <person name="Lugli G.A."/>
        </authorList>
    </citation>
    <scope>NUCLEOTIDE SEQUENCE [LARGE SCALE GENOMIC DNA]</scope>
    <source>
        <strain evidence="3 4">LMG 21775</strain>
    </source>
</reference>
<dbReference type="Proteomes" id="UP000029050">
    <property type="component" value="Unassembled WGS sequence"/>
</dbReference>
<dbReference type="OrthoDB" id="4287477at2"/>
<dbReference type="InterPro" id="IPR013078">
    <property type="entry name" value="His_Pase_superF_clade-1"/>
</dbReference>
<dbReference type="InterPro" id="IPR015797">
    <property type="entry name" value="NUDIX_hydrolase-like_dom_sf"/>
</dbReference>
<organism evidence="3 4">
    <name type="scientific">Bifidobacterium psychraerophilum</name>
    <dbReference type="NCBI Taxonomy" id="218140"/>
    <lineage>
        <taxon>Bacteria</taxon>
        <taxon>Bacillati</taxon>
        <taxon>Actinomycetota</taxon>
        <taxon>Actinomycetes</taxon>
        <taxon>Bifidobacteriales</taxon>
        <taxon>Bifidobacteriaceae</taxon>
        <taxon>Bifidobacterium</taxon>
    </lineage>
</organism>
<evidence type="ECO:0000313" key="4">
    <source>
        <dbReference type="Proteomes" id="UP000029050"/>
    </source>
</evidence>
<dbReference type="SUPFAM" id="SSF53254">
    <property type="entry name" value="Phosphoglycerate mutase-like"/>
    <property type="match status" value="1"/>
</dbReference>
<dbReference type="InterPro" id="IPR029033">
    <property type="entry name" value="His_PPase_superfam"/>
</dbReference>
<dbReference type="GO" id="GO:0006754">
    <property type="term" value="P:ATP biosynthetic process"/>
    <property type="evidence" value="ECO:0007669"/>
    <property type="project" value="TreeGrafter"/>
</dbReference>
<gene>
    <name evidence="3" type="ORF">BPSY_0816</name>
</gene>
<dbReference type="InterPro" id="IPR000086">
    <property type="entry name" value="NUDIX_hydrolase_dom"/>
</dbReference>
<keyword evidence="4" id="KW-1185">Reference proteome</keyword>
<dbReference type="GO" id="GO:0004081">
    <property type="term" value="F:bis(5'-nucleosyl)-tetraphosphatase (asymmetrical) activity"/>
    <property type="evidence" value="ECO:0007669"/>
    <property type="project" value="TreeGrafter"/>
</dbReference>
<dbReference type="CDD" id="cd03673">
    <property type="entry name" value="NUDIX_Ap6A_hydrolase"/>
    <property type="match status" value="1"/>
</dbReference>
<proteinExistence type="predicted"/>
<dbReference type="AlphaFoldDB" id="A0A087CFB8"/>
<evidence type="ECO:0000313" key="3">
    <source>
        <dbReference type="EMBL" id="KFI81968.1"/>
    </source>
</evidence>
<dbReference type="SUPFAM" id="SSF55811">
    <property type="entry name" value="Nudix"/>
    <property type="match status" value="1"/>
</dbReference>
<dbReference type="EC" id="3.6.1.55" evidence="3"/>
<dbReference type="Gene3D" id="3.40.50.1240">
    <property type="entry name" value="Phosphoglycerate mutase-like"/>
    <property type="match status" value="1"/>
</dbReference>
<dbReference type="InterPro" id="IPR051325">
    <property type="entry name" value="Nudix_hydrolase_domain"/>
</dbReference>
<dbReference type="GO" id="GO:0035539">
    <property type="term" value="F:8-oxo-7,8-dihydrodeoxyguanosine triphosphate pyrophosphatase activity"/>
    <property type="evidence" value="ECO:0007669"/>
    <property type="project" value="UniProtKB-EC"/>
</dbReference>
<dbReference type="PROSITE" id="PS00893">
    <property type="entry name" value="NUDIX_BOX"/>
    <property type="match status" value="1"/>
</dbReference>
<dbReference type="EMBL" id="JGZI01000009">
    <property type="protein sequence ID" value="KFI81968.1"/>
    <property type="molecule type" value="Genomic_DNA"/>
</dbReference>
<dbReference type="Gene3D" id="3.90.79.10">
    <property type="entry name" value="Nucleoside Triphosphate Pyrophosphohydrolase"/>
    <property type="match status" value="1"/>
</dbReference>
<dbReference type="PANTHER" id="PTHR21340">
    <property type="entry name" value="DIADENOSINE 5,5-P1,P4-TETRAPHOSPHATE PYROPHOSPHOHYDROLASE MUTT"/>
    <property type="match status" value="1"/>
</dbReference>
<dbReference type="RefSeq" id="WP_033494556.1">
    <property type="nucleotide sequence ID" value="NZ_JGZI01000009.1"/>
</dbReference>
<protein>
    <submittedName>
        <fullName evidence="3">Phosphohydrolase</fullName>
        <ecNumber evidence="3">3.6.1.55</ecNumber>
    </submittedName>
</protein>
<dbReference type="PROSITE" id="PS51462">
    <property type="entry name" value="NUDIX"/>
    <property type="match status" value="1"/>
</dbReference>
<dbReference type="CDD" id="cd07040">
    <property type="entry name" value="HP"/>
    <property type="match status" value="1"/>
</dbReference>
<feature type="domain" description="Nudix hydrolase" evidence="2">
    <location>
        <begin position="23"/>
        <end position="178"/>
    </location>
</feature>
<name>A0A087CFB8_9BIFI</name>
<evidence type="ECO:0000259" key="2">
    <source>
        <dbReference type="PROSITE" id="PS51462"/>
    </source>
</evidence>
<dbReference type="GO" id="GO:0006167">
    <property type="term" value="P:AMP biosynthetic process"/>
    <property type="evidence" value="ECO:0007669"/>
    <property type="project" value="TreeGrafter"/>
</dbReference>
<comment type="caution">
    <text evidence="3">The sequence shown here is derived from an EMBL/GenBank/DDBJ whole genome shotgun (WGS) entry which is preliminary data.</text>
</comment>
<dbReference type="STRING" id="218140.BPSY_0816"/>
<dbReference type="PANTHER" id="PTHR21340:SF0">
    <property type="entry name" value="BIS(5'-NUCLEOSYL)-TETRAPHOSPHATASE [ASYMMETRICAL]"/>
    <property type="match status" value="1"/>
</dbReference>
<dbReference type="eggNOG" id="COG2062">
    <property type="taxonomic scope" value="Bacteria"/>
</dbReference>
<dbReference type="InterPro" id="IPR020084">
    <property type="entry name" value="NUDIX_hydrolase_CS"/>
</dbReference>
<dbReference type="eggNOG" id="COG0494">
    <property type="taxonomic scope" value="Bacteria"/>
</dbReference>
<keyword evidence="1 3" id="KW-0378">Hydrolase</keyword>
<accession>A0A087CFB8</accession>